<dbReference type="InterPro" id="IPR035985">
    <property type="entry name" value="Ubiquitin-activating_enz"/>
</dbReference>
<dbReference type="PANTHER" id="PTHR10953">
    <property type="entry name" value="UBIQUITIN-ACTIVATING ENZYME E1"/>
    <property type="match status" value="1"/>
</dbReference>
<evidence type="ECO:0000259" key="1">
    <source>
        <dbReference type="Pfam" id="PF00899"/>
    </source>
</evidence>
<dbReference type="InterPro" id="IPR000594">
    <property type="entry name" value="ThiF_NAD_FAD-bd"/>
</dbReference>
<dbReference type="Gene3D" id="3.40.50.720">
    <property type="entry name" value="NAD(P)-binding Rossmann-like Domain"/>
    <property type="match status" value="1"/>
</dbReference>
<dbReference type="GO" id="GO:0019781">
    <property type="term" value="F:NEDD8 activating enzyme activity"/>
    <property type="evidence" value="ECO:0007669"/>
    <property type="project" value="TreeGrafter"/>
</dbReference>
<dbReference type="Proteomes" id="UP000324800">
    <property type="component" value="Unassembled WGS sequence"/>
</dbReference>
<dbReference type="SUPFAM" id="SSF69572">
    <property type="entry name" value="Activating enzymes of the ubiquitin-like proteins"/>
    <property type="match status" value="1"/>
</dbReference>
<dbReference type="GO" id="GO:0005737">
    <property type="term" value="C:cytoplasm"/>
    <property type="evidence" value="ECO:0007669"/>
    <property type="project" value="TreeGrafter"/>
</dbReference>
<dbReference type="GO" id="GO:0045116">
    <property type="term" value="P:protein neddylation"/>
    <property type="evidence" value="ECO:0007669"/>
    <property type="project" value="TreeGrafter"/>
</dbReference>
<dbReference type="EMBL" id="SNRW01015625">
    <property type="protein sequence ID" value="KAA6370204.1"/>
    <property type="molecule type" value="Genomic_DNA"/>
</dbReference>
<dbReference type="AlphaFoldDB" id="A0A5J4UJ17"/>
<feature type="non-terminal residue" evidence="2">
    <location>
        <position position="450"/>
    </location>
</feature>
<gene>
    <name evidence="2" type="ORF">EZS28_034269</name>
</gene>
<name>A0A5J4UJ17_9EUKA</name>
<dbReference type="InterPro" id="IPR045886">
    <property type="entry name" value="ThiF/MoeB/HesA"/>
</dbReference>
<reference evidence="2 3" key="1">
    <citation type="submission" date="2019-03" db="EMBL/GenBank/DDBJ databases">
        <title>Single cell metagenomics reveals metabolic interactions within the superorganism composed of flagellate Streblomastix strix and complex community of Bacteroidetes bacteria on its surface.</title>
        <authorList>
            <person name="Treitli S.C."/>
            <person name="Kolisko M."/>
            <person name="Husnik F."/>
            <person name="Keeling P."/>
            <person name="Hampl V."/>
        </authorList>
    </citation>
    <scope>NUCLEOTIDE SEQUENCE [LARGE SCALE GENOMIC DNA]</scope>
    <source>
        <strain evidence="2">ST1C</strain>
    </source>
</reference>
<evidence type="ECO:0000313" key="3">
    <source>
        <dbReference type="Proteomes" id="UP000324800"/>
    </source>
</evidence>
<proteinExistence type="predicted"/>
<comment type="caution">
    <text evidence="2">The sequence shown here is derived from an EMBL/GenBank/DDBJ whole genome shotgun (WGS) entry which is preliminary data.</text>
</comment>
<sequence length="450" mass="50918">MATTTVTKDNVFDRQDRFLGANTREILMRSSICLIGATAAGSEALKSLVLAGLGSFTVVDSAVVTNSDLGKNFFVDVSDAGHSRAEAVAKKIKIHGIFVEDKNVSAIFKDPIALLNESPLFYKKFDLLIASGIPSPHLHLFGKFAAENSIQLINIRAFGQIGVIQIYAGEHVIFDSQQEGLVPDYRLANAWPELNAFCDSLLPEKVPYDDHMHIPYFVILINMLKKWEQLKGKRTIDNYEEREEFEKLLYQWQFDAFYEAIERAGHKEVPKDTRIPGFENYEEAEGKVFKMKVYGIPDELKQLFDKVDERKKDIDKKKEQEKGEVDKNKKKDLVSLFWTLAWALKEFVTKENGNNLPVSPSIPDMSASSRMYTDLVRVYKQQSEKDTEAILRIAGPGIDKAETAEFAAHSFSLSVYDYKPIGDVAQRTEKENESLNQKIGTVEGDLNDYF</sequence>
<dbReference type="Pfam" id="PF00899">
    <property type="entry name" value="ThiF"/>
    <property type="match status" value="1"/>
</dbReference>
<dbReference type="OrthoDB" id="1708823at2759"/>
<dbReference type="PANTHER" id="PTHR10953:SF29">
    <property type="entry name" value="NEDD8-ACTIVATING ENZYME E1 REGULATORY SUBUNIT"/>
    <property type="match status" value="1"/>
</dbReference>
<evidence type="ECO:0000313" key="2">
    <source>
        <dbReference type="EMBL" id="KAA6370204.1"/>
    </source>
</evidence>
<protein>
    <submittedName>
        <fullName evidence="2">Putative NEDD8-activating enzyme E1 regulatory subunit AXR1</fullName>
    </submittedName>
</protein>
<feature type="domain" description="THIF-type NAD/FAD binding fold" evidence="1">
    <location>
        <begin position="14"/>
        <end position="168"/>
    </location>
</feature>
<organism evidence="2 3">
    <name type="scientific">Streblomastix strix</name>
    <dbReference type="NCBI Taxonomy" id="222440"/>
    <lineage>
        <taxon>Eukaryota</taxon>
        <taxon>Metamonada</taxon>
        <taxon>Preaxostyla</taxon>
        <taxon>Oxymonadida</taxon>
        <taxon>Streblomastigidae</taxon>
        <taxon>Streblomastix</taxon>
    </lineage>
</organism>
<accession>A0A5J4UJ17</accession>